<reference evidence="1 2" key="1">
    <citation type="journal article" date="2019" name="Int. J. Syst. Evol. Microbiol.">
        <title>The Global Catalogue of Microorganisms (GCM) 10K type strain sequencing project: providing services to taxonomists for standard genome sequencing and annotation.</title>
        <authorList>
            <consortium name="The Broad Institute Genomics Platform"/>
            <consortium name="The Broad Institute Genome Sequencing Center for Infectious Disease"/>
            <person name="Wu L."/>
            <person name="Ma J."/>
        </authorList>
    </citation>
    <scope>NUCLEOTIDE SEQUENCE [LARGE SCALE GENOMIC DNA]</scope>
    <source>
        <strain evidence="1 2">GX26</strain>
    </source>
</reference>
<dbReference type="AlphaFoldDB" id="A0ABD5VHH4"/>
<sequence length="107" mass="12597">MATSLRYNVSVPAKPANLTRETATALAKNFDRRYERARVNATYDNVTVDRMSFREVNVQRIDRGFEVTVRLYVQISGEDLHAKWAYPTTYRITDREFEREGRTLTCW</sequence>
<accession>A0ABD5VHH4</accession>
<dbReference type="EMBL" id="JBHSXN010000004">
    <property type="protein sequence ID" value="MFC6954982.1"/>
    <property type="molecule type" value="Genomic_DNA"/>
</dbReference>
<evidence type="ECO:0000313" key="2">
    <source>
        <dbReference type="Proteomes" id="UP001596395"/>
    </source>
</evidence>
<evidence type="ECO:0000313" key="1">
    <source>
        <dbReference type="EMBL" id="MFC6954982.1"/>
    </source>
</evidence>
<name>A0ABD5VHH4_9EURY</name>
<dbReference type="RefSeq" id="WP_336351921.1">
    <property type="nucleotide sequence ID" value="NZ_JAZAQL010000004.1"/>
</dbReference>
<comment type="caution">
    <text evidence="1">The sequence shown here is derived from an EMBL/GenBank/DDBJ whole genome shotgun (WGS) entry which is preliminary data.</text>
</comment>
<protein>
    <submittedName>
        <fullName evidence="1">Uncharacterized protein</fullName>
    </submittedName>
</protein>
<organism evidence="1 2">
    <name type="scientific">Halorubellus litoreus</name>
    <dbReference type="NCBI Taxonomy" id="755308"/>
    <lineage>
        <taxon>Archaea</taxon>
        <taxon>Methanobacteriati</taxon>
        <taxon>Methanobacteriota</taxon>
        <taxon>Stenosarchaea group</taxon>
        <taxon>Halobacteria</taxon>
        <taxon>Halobacteriales</taxon>
        <taxon>Halorubellaceae</taxon>
        <taxon>Halorubellus</taxon>
    </lineage>
</organism>
<dbReference type="Proteomes" id="UP001596395">
    <property type="component" value="Unassembled WGS sequence"/>
</dbReference>
<keyword evidence="2" id="KW-1185">Reference proteome</keyword>
<proteinExistence type="predicted"/>
<gene>
    <name evidence="1" type="ORF">ACFQGB_19125</name>
</gene>